<evidence type="ECO:0000313" key="3">
    <source>
        <dbReference type="Proteomes" id="UP001345691"/>
    </source>
</evidence>
<dbReference type="InterPro" id="IPR013332">
    <property type="entry name" value="KPR_N"/>
</dbReference>
<evidence type="ECO:0000313" key="2">
    <source>
        <dbReference type="EMBL" id="KAK5048777.1"/>
    </source>
</evidence>
<name>A0ABR0IUM2_9EURO</name>
<accession>A0ABR0IUM2</accession>
<dbReference type="Proteomes" id="UP001345691">
    <property type="component" value="Unassembled WGS sequence"/>
</dbReference>
<feature type="domain" description="Ketopantoate reductase N-terminal" evidence="1">
    <location>
        <begin position="9"/>
        <end position="91"/>
    </location>
</feature>
<dbReference type="Pfam" id="PF02558">
    <property type="entry name" value="ApbA"/>
    <property type="match status" value="1"/>
</dbReference>
<sequence>MTAHPKQHVLIIGAGSMGLISGYILSQGGADVTFLVRPHRAKILTRPQLLYSYDDNDLKTYTDYNFSTDPVDITGANADDHVKYDYILITLDGHALKNEVGLELVRTLGDVVRGTKTKVIIGTVFLDLRPWFLRTSGIDADKVTNGQLLIHAYEPKIVTLPLHEPTDAKLLAQADQAYTDKLGPGFVVDDSSTAVAEGFAELYNASGISKCNVMPAAELGSFSSPMFAILAVSDLLGWPKYEDIDIEGELWTLAIQSMKEIQSLRVFGETGQTAAQTTTAAGVRDQFVGIAKVMYPLDFVAFNKYHHGAKVNTQDRELLRLCISYGEADGKSMIATQELVKLVEQH</sequence>
<dbReference type="Gene3D" id="3.40.50.720">
    <property type="entry name" value="NAD(P)-binding Rossmann-like Domain"/>
    <property type="match status" value="1"/>
</dbReference>
<organism evidence="2 3">
    <name type="scientific">Exophiala sideris</name>
    <dbReference type="NCBI Taxonomy" id="1016849"/>
    <lineage>
        <taxon>Eukaryota</taxon>
        <taxon>Fungi</taxon>
        <taxon>Dikarya</taxon>
        <taxon>Ascomycota</taxon>
        <taxon>Pezizomycotina</taxon>
        <taxon>Eurotiomycetes</taxon>
        <taxon>Chaetothyriomycetidae</taxon>
        <taxon>Chaetothyriales</taxon>
        <taxon>Herpotrichiellaceae</taxon>
        <taxon>Exophiala</taxon>
    </lineage>
</organism>
<dbReference type="EMBL" id="JAVRRF010000052">
    <property type="protein sequence ID" value="KAK5048777.1"/>
    <property type="molecule type" value="Genomic_DNA"/>
</dbReference>
<gene>
    <name evidence="2" type="ORF">LTR69_011276</name>
</gene>
<reference evidence="2 3" key="1">
    <citation type="submission" date="2023-08" db="EMBL/GenBank/DDBJ databases">
        <title>Black Yeasts Isolated from many extreme environments.</title>
        <authorList>
            <person name="Coleine C."/>
            <person name="Stajich J.E."/>
            <person name="Selbmann L."/>
        </authorList>
    </citation>
    <scope>NUCLEOTIDE SEQUENCE [LARGE SCALE GENOMIC DNA]</scope>
    <source>
        <strain evidence="2 3">CCFEE 6328</strain>
    </source>
</reference>
<evidence type="ECO:0000259" key="1">
    <source>
        <dbReference type="Pfam" id="PF02558"/>
    </source>
</evidence>
<comment type="caution">
    <text evidence="2">The sequence shown here is derived from an EMBL/GenBank/DDBJ whole genome shotgun (WGS) entry which is preliminary data.</text>
</comment>
<protein>
    <recommendedName>
        <fullName evidence="1">Ketopantoate reductase N-terminal domain-containing protein</fullName>
    </recommendedName>
</protein>
<proteinExistence type="predicted"/>
<keyword evidence="3" id="KW-1185">Reference proteome</keyword>